<comment type="cofactor">
    <cofactor evidence="2">
        <name>Mg(2+)</name>
        <dbReference type="ChEBI" id="CHEBI:18420"/>
    </cofactor>
</comment>
<dbReference type="GO" id="GO:0046872">
    <property type="term" value="F:metal ion binding"/>
    <property type="evidence" value="ECO:0007669"/>
    <property type="project" value="UniProtKB-KW"/>
</dbReference>
<evidence type="ECO:0000313" key="8">
    <source>
        <dbReference type="EMBL" id="QTL97228.1"/>
    </source>
</evidence>
<dbReference type="PROSITE" id="PS51462">
    <property type="entry name" value="NUDIX"/>
    <property type="match status" value="1"/>
</dbReference>
<dbReference type="PANTHER" id="PTHR12992">
    <property type="entry name" value="NUDIX HYDROLASE"/>
    <property type="match status" value="1"/>
</dbReference>
<organism evidence="8 9">
    <name type="scientific">Iocasia fonsfrigidae</name>
    <dbReference type="NCBI Taxonomy" id="2682810"/>
    <lineage>
        <taxon>Bacteria</taxon>
        <taxon>Bacillati</taxon>
        <taxon>Bacillota</taxon>
        <taxon>Clostridia</taxon>
        <taxon>Halanaerobiales</taxon>
        <taxon>Halanaerobiaceae</taxon>
        <taxon>Iocasia</taxon>
    </lineage>
</organism>
<reference evidence="8" key="1">
    <citation type="submission" date="2019-12" db="EMBL/GenBank/DDBJ databases">
        <authorList>
            <person name="zhang j."/>
            <person name="sun C.M."/>
        </authorList>
    </citation>
    <scope>NUCLEOTIDE SEQUENCE</scope>
    <source>
        <strain evidence="8">NS-1</strain>
    </source>
</reference>
<keyword evidence="4" id="KW-0378">Hydrolase</keyword>
<dbReference type="RefSeq" id="WP_230868874.1">
    <property type="nucleotide sequence ID" value="NZ_CP046640.1"/>
</dbReference>
<comment type="cofactor">
    <cofactor evidence="1">
        <name>Mn(2+)</name>
        <dbReference type="ChEBI" id="CHEBI:29035"/>
    </cofactor>
</comment>
<sequence length="219" mass="25156">MNRCDLQKVVAKLPEYPGIIGKEEIFFNSAVLIPLLEIAGEYHFLFEVRAGNIRQGNEICFPGGKYEPDHDANYQEAAVRETVEELGIPREKIIVKGELGTFLAPMGASIDSFLAVLKIKDTAELMINKKEVKEVFTAPVSFFRDNSPEEYKVRLEIQPFFKDENGREEIYLPAKDLGLPERYHKPWGGKRYDIILYRYQEKIIWGITAQLVRGFINLL</sequence>
<evidence type="ECO:0000256" key="1">
    <source>
        <dbReference type="ARBA" id="ARBA00001936"/>
    </source>
</evidence>
<proteinExistence type="predicted"/>
<evidence type="ECO:0000256" key="6">
    <source>
        <dbReference type="ARBA" id="ARBA00023211"/>
    </source>
</evidence>
<dbReference type="InterPro" id="IPR045121">
    <property type="entry name" value="CoAse"/>
</dbReference>
<keyword evidence="9" id="KW-1185">Reference proteome</keyword>
<dbReference type="KEGG" id="ifn:GM661_04165"/>
<dbReference type="Pfam" id="PF00293">
    <property type="entry name" value="NUDIX"/>
    <property type="match status" value="1"/>
</dbReference>
<evidence type="ECO:0000256" key="5">
    <source>
        <dbReference type="ARBA" id="ARBA00022842"/>
    </source>
</evidence>
<dbReference type="InterPro" id="IPR000086">
    <property type="entry name" value="NUDIX_hydrolase_dom"/>
</dbReference>
<evidence type="ECO:0000256" key="3">
    <source>
        <dbReference type="ARBA" id="ARBA00022723"/>
    </source>
</evidence>
<accession>A0A8A7KCB2</accession>
<keyword evidence="5" id="KW-0460">Magnesium</keyword>
<gene>
    <name evidence="8" type="ORF">GM661_04165</name>
</gene>
<evidence type="ECO:0000313" key="9">
    <source>
        <dbReference type="Proteomes" id="UP000665020"/>
    </source>
</evidence>
<dbReference type="SUPFAM" id="SSF55811">
    <property type="entry name" value="Nudix"/>
    <property type="match status" value="1"/>
</dbReference>
<dbReference type="GO" id="GO:0010945">
    <property type="term" value="F:coenzyme A diphosphatase activity"/>
    <property type="evidence" value="ECO:0007669"/>
    <property type="project" value="InterPro"/>
</dbReference>
<keyword evidence="3" id="KW-0479">Metal-binding</keyword>
<dbReference type="AlphaFoldDB" id="A0A8A7KCB2"/>
<dbReference type="Proteomes" id="UP000665020">
    <property type="component" value="Chromosome"/>
</dbReference>
<evidence type="ECO:0000256" key="4">
    <source>
        <dbReference type="ARBA" id="ARBA00022801"/>
    </source>
</evidence>
<dbReference type="Gene3D" id="3.90.79.10">
    <property type="entry name" value="Nucleoside Triphosphate Pyrophosphohydrolase"/>
    <property type="match status" value="1"/>
</dbReference>
<protein>
    <submittedName>
        <fullName evidence="8">NUDIX domain-containing protein</fullName>
    </submittedName>
</protein>
<dbReference type="EMBL" id="CP046640">
    <property type="protein sequence ID" value="QTL97228.1"/>
    <property type="molecule type" value="Genomic_DNA"/>
</dbReference>
<feature type="domain" description="Nudix hydrolase" evidence="7">
    <location>
        <begin position="26"/>
        <end position="161"/>
    </location>
</feature>
<dbReference type="CDD" id="cd03426">
    <property type="entry name" value="NUDIX_CoAse_Nudt7"/>
    <property type="match status" value="1"/>
</dbReference>
<name>A0A8A7KCB2_9FIRM</name>
<evidence type="ECO:0000259" key="7">
    <source>
        <dbReference type="PROSITE" id="PS51462"/>
    </source>
</evidence>
<evidence type="ECO:0000256" key="2">
    <source>
        <dbReference type="ARBA" id="ARBA00001946"/>
    </source>
</evidence>
<dbReference type="InterPro" id="IPR015797">
    <property type="entry name" value="NUDIX_hydrolase-like_dom_sf"/>
</dbReference>
<keyword evidence="6" id="KW-0464">Manganese</keyword>
<dbReference type="PANTHER" id="PTHR12992:SF11">
    <property type="entry name" value="MITOCHONDRIAL COENZYME A DIPHOSPHATASE NUDT8"/>
    <property type="match status" value="1"/>
</dbReference>